<dbReference type="Gene3D" id="2.60.120.620">
    <property type="entry name" value="q2cbj1_9rhob like domain"/>
    <property type="match status" value="1"/>
</dbReference>
<dbReference type="Proteomes" id="UP001054902">
    <property type="component" value="Unassembled WGS sequence"/>
</dbReference>
<proteinExistence type="predicted"/>
<keyword evidence="1" id="KW-0732">Signal</keyword>
<organism evidence="2 3">
    <name type="scientific">Chaetoceros tenuissimus</name>
    <dbReference type="NCBI Taxonomy" id="426638"/>
    <lineage>
        <taxon>Eukaryota</taxon>
        <taxon>Sar</taxon>
        <taxon>Stramenopiles</taxon>
        <taxon>Ochrophyta</taxon>
        <taxon>Bacillariophyta</taxon>
        <taxon>Coscinodiscophyceae</taxon>
        <taxon>Chaetocerotophycidae</taxon>
        <taxon>Chaetocerotales</taxon>
        <taxon>Chaetocerotaceae</taxon>
        <taxon>Chaetoceros</taxon>
    </lineage>
</organism>
<evidence type="ECO:0000313" key="2">
    <source>
        <dbReference type="EMBL" id="GFH55883.1"/>
    </source>
</evidence>
<evidence type="ECO:0008006" key="4">
    <source>
        <dbReference type="Google" id="ProtNLM"/>
    </source>
</evidence>
<keyword evidence="3" id="KW-1185">Reference proteome</keyword>
<comment type="caution">
    <text evidence="2">The sequence shown here is derived from an EMBL/GenBank/DDBJ whole genome shotgun (WGS) entry which is preliminary data.</text>
</comment>
<gene>
    <name evidence="2" type="ORF">CTEN210_12360</name>
</gene>
<dbReference type="EMBL" id="BLLK01000051">
    <property type="protein sequence ID" value="GFH55883.1"/>
    <property type="molecule type" value="Genomic_DNA"/>
</dbReference>
<evidence type="ECO:0000313" key="3">
    <source>
        <dbReference type="Proteomes" id="UP001054902"/>
    </source>
</evidence>
<evidence type="ECO:0000256" key="1">
    <source>
        <dbReference type="SAM" id="SignalP"/>
    </source>
</evidence>
<feature type="signal peptide" evidence="1">
    <location>
        <begin position="1"/>
        <end position="19"/>
    </location>
</feature>
<sequence length="399" mass="45231">MKQYMLVLRACWICLYASAFVTNGQKPSSWECTKSMSTESSYADTCIKDDVESLNTMIPISEKPLILVSQRPLLSPEECKKVTRYLEMNKDGSEDPLNDVFFKDNGRNVFSTAHISKVNNENSLTIEEENVEAFYEEARSIIYRIRSEIDRLTNSPSHKGDFALPRFLSFKVDEIPDPSKDGVQQTINFLLPDGLHSDNVNNQFTRHISALLYLSDEIDESEEEGLVGGHTTFPLAKPLHQSDHEKTAFDERVEEAARNHLNANRLHSGQRDWPNAEGESTMLEAAAYSLFHREISKHDTVKKVPDTFLPKSSLGVRISPKPGQLCIFHNLLDDGSPDPLAFHAGEAILGRSPSKVSGKKVLLVFFKTINLQESQDKFMQELAQKSRASRQWIKDQYYN</sequence>
<protein>
    <recommendedName>
        <fullName evidence="4">Prolyl 4-hydroxylase alpha subunit domain-containing protein</fullName>
    </recommendedName>
</protein>
<dbReference type="AlphaFoldDB" id="A0AAD3D153"/>
<feature type="chain" id="PRO_5042052277" description="Prolyl 4-hydroxylase alpha subunit domain-containing protein" evidence="1">
    <location>
        <begin position="20"/>
        <end position="399"/>
    </location>
</feature>
<accession>A0AAD3D153</accession>
<reference evidence="2 3" key="1">
    <citation type="journal article" date="2021" name="Sci. Rep.">
        <title>The genome of the diatom Chaetoceros tenuissimus carries an ancient integrated fragment of an extant virus.</title>
        <authorList>
            <person name="Hongo Y."/>
            <person name="Kimura K."/>
            <person name="Takaki Y."/>
            <person name="Yoshida Y."/>
            <person name="Baba S."/>
            <person name="Kobayashi G."/>
            <person name="Nagasaki K."/>
            <person name="Hano T."/>
            <person name="Tomaru Y."/>
        </authorList>
    </citation>
    <scope>NUCLEOTIDE SEQUENCE [LARGE SCALE GENOMIC DNA]</scope>
    <source>
        <strain evidence="2 3">NIES-3715</strain>
    </source>
</reference>
<name>A0AAD3D153_9STRA</name>